<name>A0A4V1F0Y5_9CAUD</name>
<dbReference type="Proteomes" id="UP000300340">
    <property type="component" value="Segment"/>
</dbReference>
<reference evidence="1 2" key="1">
    <citation type="submission" date="2019-04" db="EMBL/GenBank/DDBJ databases">
        <title>Characterization and complete genome sequence analysis of a novel Podoviridae phage X14.</title>
        <authorList>
            <person name="Liu Y."/>
        </authorList>
    </citation>
    <scope>NUCLEOTIDE SEQUENCE [LARGE SCALE GENOMIC DNA]</scope>
</reference>
<dbReference type="GeneID" id="77953334"/>
<dbReference type="EMBL" id="MK796797">
    <property type="protein sequence ID" value="QCQ65315.1"/>
    <property type="molecule type" value="Genomic_DNA"/>
</dbReference>
<dbReference type="KEGG" id="vg:77953334"/>
<keyword evidence="2" id="KW-1185">Reference proteome</keyword>
<sequence>MKISFIKEPGGVFRAATDNDFEKTTKFKTGELYEADIKLTRNPKFLRKVMVFFRFCFDHWDGNKVHEYCSETEQLERFRKDLTILAGFYVQTVRLDGSLRTEAESLAFSSMSEERFQECYSALINAAMKHIFKTYDENTFNQLRSFF</sequence>
<accession>A0A4V1F0Y5</accession>
<dbReference type="InterPro" id="IPR009797">
    <property type="entry name" value="DUF1367"/>
</dbReference>
<evidence type="ECO:0000313" key="1">
    <source>
        <dbReference type="EMBL" id="QCQ65315.1"/>
    </source>
</evidence>
<protein>
    <recommendedName>
        <fullName evidence="3">DUF1367 family protein</fullName>
    </recommendedName>
</protein>
<evidence type="ECO:0000313" key="2">
    <source>
        <dbReference type="Proteomes" id="UP000300340"/>
    </source>
</evidence>
<dbReference type="Pfam" id="PF07105">
    <property type="entry name" value="DUF1367"/>
    <property type="match status" value="2"/>
</dbReference>
<organism evidence="1 2">
    <name type="scientific">Shewanella phage X14</name>
    <dbReference type="NCBI Taxonomy" id="2576871"/>
    <lineage>
        <taxon>Viruses</taxon>
        <taxon>Duplodnaviria</taxon>
        <taxon>Heunggongvirae</taxon>
        <taxon>Uroviricota</taxon>
        <taxon>Caudoviricetes</taxon>
        <taxon>Bocovirus</taxon>
        <taxon>Bocovirus X14</taxon>
    </lineage>
</organism>
<evidence type="ECO:0008006" key="3">
    <source>
        <dbReference type="Google" id="ProtNLM"/>
    </source>
</evidence>
<dbReference type="RefSeq" id="YP_010676968.1">
    <property type="nucleotide sequence ID" value="NC_071016.1"/>
</dbReference>
<proteinExistence type="predicted"/>